<organism evidence="2 3">
    <name type="scientific">Protopolystoma xenopodis</name>
    <dbReference type="NCBI Taxonomy" id="117903"/>
    <lineage>
        <taxon>Eukaryota</taxon>
        <taxon>Metazoa</taxon>
        <taxon>Spiralia</taxon>
        <taxon>Lophotrochozoa</taxon>
        <taxon>Platyhelminthes</taxon>
        <taxon>Monogenea</taxon>
        <taxon>Polyopisthocotylea</taxon>
        <taxon>Polystomatidea</taxon>
        <taxon>Polystomatidae</taxon>
        <taxon>Protopolystoma</taxon>
    </lineage>
</organism>
<dbReference type="EMBL" id="CAAALY010255957">
    <property type="protein sequence ID" value="VEL37782.1"/>
    <property type="molecule type" value="Genomic_DNA"/>
</dbReference>
<name>A0A448XIY8_9PLAT</name>
<sequence length="117" mass="12100">MSSVYASAPCPQGLDFAAPETPTPPTIPAITTTTITPTTLTPPTSHSTITTTVPNQPPGGTPRRAVGLPTDRQIPLLPGRPVHEAGKPKQGRQTCRRADEKATGAAAPSEARTGRAK</sequence>
<gene>
    <name evidence="2" type="ORF">PXEA_LOCUS31222</name>
</gene>
<protein>
    <submittedName>
        <fullName evidence="2">Uncharacterized protein</fullName>
    </submittedName>
</protein>
<evidence type="ECO:0000256" key="1">
    <source>
        <dbReference type="SAM" id="MobiDB-lite"/>
    </source>
</evidence>
<comment type="caution">
    <text evidence="2">The sequence shown here is derived from an EMBL/GenBank/DDBJ whole genome shotgun (WGS) entry which is preliminary data.</text>
</comment>
<keyword evidence="3" id="KW-1185">Reference proteome</keyword>
<evidence type="ECO:0000313" key="2">
    <source>
        <dbReference type="EMBL" id="VEL37782.1"/>
    </source>
</evidence>
<accession>A0A448XIY8</accession>
<dbReference type="AlphaFoldDB" id="A0A448XIY8"/>
<reference evidence="2" key="1">
    <citation type="submission" date="2018-11" db="EMBL/GenBank/DDBJ databases">
        <authorList>
            <consortium name="Pathogen Informatics"/>
        </authorList>
    </citation>
    <scope>NUCLEOTIDE SEQUENCE</scope>
</reference>
<dbReference type="Proteomes" id="UP000784294">
    <property type="component" value="Unassembled WGS sequence"/>
</dbReference>
<feature type="region of interest" description="Disordered" evidence="1">
    <location>
        <begin position="1"/>
        <end position="117"/>
    </location>
</feature>
<proteinExistence type="predicted"/>
<feature type="compositionally biased region" description="Low complexity" evidence="1">
    <location>
        <begin position="28"/>
        <end position="54"/>
    </location>
</feature>
<evidence type="ECO:0000313" key="3">
    <source>
        <dbReference type="Proteomes" id="UP000784294"/>
    </source>
</evidence>